<keyword evidence="2" id="KW-0732">Signal</keyword>
<feature type="region of interest" description="Disordered" evidence="1">
    <location>
        <begin position="135"/>
        <end position="175"/>
    </location>
</feature>
<protein>
    <submittedName>
        <fullName evidence="3">Uncharacterized protein</fullName>
    </submittedName>
</protein>
<feature type="compositionally biased region" description="Acidic residues" evidence="1">
    <location>
        <begin position="158"/>
        <end position="170"/>
    </location>
</feature>
<reference evidence="3 4" key="1">
    <citation type="submission" date="2021-03" db="EMBL/GenBank/DDBJ databases">
        <title>Sequencing the genomes of 1000 actinobacteria strains.</title>
        <authorList>
            <person name="Klenk H.-P."/>
        </authorList>
    </citation>
    <scope>NUCLEOTIDE SEQUENCE [LARGE SCALE GENOMIC DNA]</scope>
    <source>
        <strain evidence="3 4">DSM 41480</strain>
    </source>
</reference>
<feature type="compositionally biased region" description="Basic and acidic residues" evidence="1">
    <location>
        <begin position="142"/>
        <end position="152"/>
    </location>
</feature>
<evidence type="ECO:0000256" key="1">
    <source>
        <dbReference type="SAM" id="MobiDB-lite"/>
    </source>
</evidence>
<evidence type="ECO:0000256" key="2">
    <source>
        <dbReference type="SAM" id="SignalP"/>
    </source>
</evidence>
<dbReference type="GeneID" id="91568356"/>
<gene>
    <name evidence="3" type="ORF">JO379_001490</name>
</gene>
<evidence type="ECO:0000313" key="3">
    <source>
        <dbReference type="EMBL" id="MBP2402021.1"/>
    </source>
</evidence>
<feature type="signal peptide" evidence="2">
    <location>
        <begin position="1"/>
        <end position="26"/>
    </location>
</feature>
<dbReference type="RefSeq" id="WP_209514393.1">
    <property type="nucleotide sequence ID" value="NZ_JAGIOH010000001.1"/>
</dbReference>
<accession>A0ABS4XZT2</accession>
<dbReference type="EMBL" id="JAGIOH010000001">
    <property type="protein sequence ID" value="MBP2402021.1"/>
    <property type="molecule type" value="Genomic_DNA"/>
</dbReference>
<comment type="caution">
    <text evidence="3">The sequence shown here is derived from an EMBL/GenBank/DDBJ whole genome shotgun (WGS) entry which is preliminary data.</text>
</comment>
<organism evidence="3 4">
    <name type="scientific">Streptomyces syringium</name>
    <dbReference type="NCBI Taxonomy" id="76729"/>
    <lineage>
        <taxon>Bacteria</taxon>
        <taxon>Bacillati</taxon>
        <taxon>Actinomycetota</taxon>
        <taxon>Actinomycetes</taxon>
        <taxon>Kitasatosporales</taxon>
        <taxon>Streptomycetaceae</taxon>
        <taxon>Streptomyces</taxon>
    </lineage>
</organism>
<dbReference type="Proteomes" id="UP001519291">
    <property type="component" value="Unassembled WGS sequence"/>
</dbReference>
<sequence>MKRVRIALTSVAAAALVLTCAAGASAEDPYWTVSNSDPTQRGREAEFVVTIEEATLDDDKGYVTLESPAFVEPVKIKAEEFREGKDGTPRASGRGMVLCDIKPGTYPVELKDHGQGEAVDTVDLTVVAEMDPGNREFCAGPKDYDEVKDKTSESALGAEDDEDGEDDDEGGFGVGTVAGVGVGAAVLAAAGTYALARRRRAPGTGGSGPGTSA</sequence>
<proteinExistence type="predicted"/>
<keyword evidence="4" id="KW-1185">Reference proteome</keyword>
<name>A0ABS4XZT2_9ACTN</name>
<evidence type="ECO:0000313" key="4">
    <source>
        <dbReference type="Proteomes" id="UP001519291"/>
    </source>
</evidence>
<feature type="chain" id="PRO_5045481735" evidence="2">
    <location>
        <begin position="27"/>
        <end position="213"/>
    </location>
</feature>